<dbReference type="EMBL" id="JAHSPG010000018">
    <property type="protein sequence ID" value="MBV4360344.1"/>
    <property type="molecule type" value="Genomic_DNA"/>
</dbReference>
<comment type="caution">
    <text evidence="1">The sequence shown here is derived from an EMBL/GenBank/DDBJ whole genome shotgun (WGS) entry which is preliminary data.</text>
</comment>
<gene>
    <name evidence="1" type="ORF">KTO63_24480</name>
</gene>
<dbReference type="AlphaFoldDB" id="A0A9E2SFF2"/>
<dbReference type="Proteomes" id="UP000812270">
    <property type="component" value="Unassembled WGS sequence"/>
</dbReference>
<reference evidence="1" key="1">
    <citation type="submission" date="2021-06" db="EMBL/GenBank/DDBJ databases">
        <authorList>
            <person name="Huq M.A."/>
        </authorList>
    </citation>
    <scope>NUCLEOTIDE SEQUENCE</scope>
    <source>
        <strain evidence="1">MAH-26</strain>
    </source>
</reference>
<evidence type="ECO:0000313" key="1">
    <source>
        <dbReference type="EMBL" id="MBV4360344.1"/>
    </source>
</evidence>
<sequence length="204" mass="23575">MSDLFKYLKNHGYLLVDIAFRTMSNSVVKIEIIRNLQKMSKNCIWLLMLIALISCKQKKYSNNIKYLYSTERQQTSNDNEGNNVKLLDKSNLLIDSIGLRFLGGFSKTRVEIYFGQEFYDALTLNSDLSIAFAGSTRIPCSKLKSGDLNLRIKDNFYLIPYRQDYKYIDVYINGESIVVEYSNSILILSEFFFKVKIPQMSGSI</sequence>
<organism evidence="1 2">
    <name type="scientific">Pinibacter aurantiacus</name>
    <dbReference type="NCBI Taxonomy" id="2851599"/>
    <lineage>
        <taxon>Bacteria</taxon>
        <taxon>Pseudomonadati</taxon>
        <taxon>Bacteroidota</taxon>
        <taxon>Chitinophagia</taxon>
        <taxon>Chitinophagales</taxon>
        <taxon>Chitinophagaceae</taxon>
        <taxon>Pinibacter</taxon>
    </lineage>
</organism>
<dbReference type="RefSeq" id="WP_217794632.1">
    <property type="nucleotide sequence ID" value="NZ_JAHSPG010000018.1"/>
</dbReference>
<accession>A0A9E2SFF2</accession>
<proteinExistence type="predicted"/>
<evidence type="ECO:0000313" key="2">
    <source>
        <dbReference type="Proteomes" id="UP000812270"/>
    </source>
</evidence>
<keyword evidence="2" id="KW-1185">Reference proteome</keyword>
<name>A0A9E2SFF2_9BACT</name>
<protein>
    <submittedName>
        <fullName evidence="1">Uncharacterized protein</fullName>
    </submittedName>
</protein>